<evidence type="ECO:0000256" key="1">
    <source>
        <dbReference type="ARBA" id="ARBA00023015"/>
    </source>
</evidence>
<gene>
    <name evidence="6" type="ORF">HLA99_09055</name>
</gene>
<reference evidence="6 7" key="1">
    <citation type="submission" date="2020-05" db="EMBL/GenBank/DDBJ databases">
        <title>MicrobeNet Type strains.</title>
        <authorList>
            <person name="Nicholson A.C."/>
        </authorList>
    </citation>
    <scope>NUCLEOTIDE SEQUENCE [LARGE SCALE GENOMIC DNA]</scope>
    <source>
        <strain evidence="6 7">JCM 14282</strain>
    </source>
</reference>
<organism evidence="6 7">
    <name type="scientific">Microbacterium ulmi</name>
    <dbReference type="NCBI Taxonomy" id="179095"/>
    <lineage>
        <taxon>Bacteria</taxon>
        <taxon>Bacillati</taxon>
        <taxon>Actinomycetota</taxon>
        <taxon>Actinomycetes</taxon>
        <taxon>Micrococcales</taxon>
        <taxon>Microbacteriaceae</taxon>
        <taxon>Microbacterium</taxon>
    </lineage>
</organism>
<evidence type="ECO:0000259" key="5">
    <source>
        <dbReference type="PROSITE" id="PS50977"/>
    </source>
</evidence>
<evidence type="ECO:0000313" key="6">
    <source>
        <dbReference type="EMBL" id="NNH03993.1"/>
    </source>
</evidence>
<keyword evidence="7" id="KW-1185">Reference proteome</keyword>
<evidence type="ECO:0000256" key="3">
    <source>
        <dbReference type="ARBA" id="ARBA00023163"/>
    </source>
</evidence>
<comment type="caution">
    <text evidence="6">The sequence shown here is derived from an EMBL/GenBank/DDBJ whole genome shotgun (WGS) entry which is preliminary data.</text>
</comment>
<protein>
    <submittedName>
        <fullName evidence="6">TetR family transcriptional regulator</fullName>
    </submittedName>
</protein>
<dbReference type="PROSITE" id="PS50977">
    <property type="entry name" value="HTH_TETR_2"/>
    <property type="match status" value="1"/>
</dbReference>
<dbReference type="InterPro" id="IPR009057">
    <property type="entry name" value="Homeodomain-like_sf"/>
</dbReference>
<feature type="domain" description="HTH tetR-type" evidence="5">
    <location>
        <begin position="22"/>
        <end position="82"/>
    </location>
</feature>
<dbReference type="InterPro" id="IPR054129">
    <property type="entry name" value="DesT_TetR_C"/>
</dbReference>
<keyword evidence="2 4" id="KW-0238">DNA-binding</keyword>
<dbReference type="EMBL" id="JABEMB010000011">
    <property type="protein sequence ID" value="NNH03993.1"/>
    <property type="molecule type" value="Genomic_DNA"/>
</dbReference>
<dbReference type="AlphaFoldDB" id="A0A7Y2M2P0"/>
<dbReference type="SUPFAM" id="SSF46689">
    <property type="entry name" value="Homeodomain-like"/>
    <property type="match status" value="1"/>
</dbReference>
<sequence>MSASPATGSSAGAGARTRLRPDDRRAQLISLGVAALADRELDDISFEEFSARAGVSRALFSHYFGSRQGFHRAVLEAATEAMLAATQPQPHLPPAARLDDTLRRTVEFVRGHGGTFSSMVRGTASGDRQTRELVEAARLAQTARVLDVFDETGVAVSPALRIAVRSWIAFVEQTLVDAALGSDLPTDDIVALAVDCLAGIIDRVQPDAAVALRGS</sequence>
<dbReference type="Proteomes" id="UP000543598">
    <property type="component" value="Unassembled WGS sequence"/>
</dbReference>
<accession>A0A7Y2M2P0</accession>
<dbReference type="GO" id="GO:0003677">
    <property type="term" value="F:DNA binding"/>
    <property type="evidence" value="ECO:0007669"/>
    <property type="project" value="UniProtKB-UniRule"/>
</dbReference>
<name>A0A7Y2M2P0_9MICO</name>
<proteinExistence type="predicted"/>
<keyword evidence="1" id="KW-0805">Transcription regulation</keyword>
<evidence type="ECO:0000256" key="2">
    <source>
        <dbReference type="ARBA" id="ARBA00023125"/>
    </source>
</evidence>
<keyword evidence="3" id="KW-0804">Transcription</keyword>
<dbReference type="Gene3D" id="1.10.357.10">
    <property type="entry name" value="Tetracycline Repressor, domain 2"/>
    <property type="match status" value="1"/>
</dbReference>
<evidence type="ECO:0000313" key="7">
    <source>
        <dbReference type="Proteomes" id="UP000543598"/>
    </source>
</evidence>
<feature type="DNA-binding region" description="H-T-H motif" evidence="4">
    <location>
        <begin position="45"/>
        <end position="64"/>
    </location>
</feature>
<dbReference type="InterPro" id="IPR001647">
    <property type="entry name" value="HTH_TetR"/>
</dbReference>
<dbReference type="RefSeq" id="WP_167036734.1">
    <property type="nucleotide sequence ID" value="NZ_BAAANA010000001.1"/>
</dbReference>
<dbReference type="Pfam" id="PF21943">
    <property type="entry name" value="TetR_C_46"/>
    <property type="match status" value="1"/>
</dbReference>
<evidence type="ECO:0000256" key="4">
    <source>
        <dbReference type="PROSITE-ProRule" id="PRU00335"/>
    </source>
</evidence>